<dbReference type="EMBL" id="UGOB01000001">
    <property type="protein sequence ID" value="STX44957.1"/>
    <property type="molecule type" value="Genomic_DNA"/>
</dbReference>
<evidence type="ECO:0000313" key="2">
    <source>
        <dbReference type="EMBL" id="STX44957.1"/>
    </source>
</evidence>
<dbReference type="Proteomes" id="UP000254476">
    <property type="component" value="Unassembled WGS sequence"/>
</dbReference>
<reference evidence="1 3" key="1">
    <citation type="submission" date="2015-11" db="EMBL/GenBank/DDBJ databases">
        <title>Genomic analysis of 38 Legionella species identifies large and diverse effector repertoires.</title>
        <authorList>
            <person name="Burstein D."/>
            <person name="Amaro F."/>
            <person name="Zusman T."/>
            <person name="Lifshitz Z."/>
            <person name="Cohen O."/>
            <person name="Gilbert J.A."/>
            <person name="Pupko T."/>
            <person name="Shuman H.A."/>
            <person name="Segal G."/>
        </authorList>
    </citation>
    <scope>NUCLEOTIDE SEQUENCE [LARGE SCALE GENOMIC DNA]</scope>
    <source>
        <strain evidence="1 3">Lyon 8420412</strain>
    </source>
</reference>
<sequence>MFALKIDHPKNDDEFNLFIETLKNNINSIPDGTRIQLTVQSGEHWFPLDLEIAHGNVSAIIPEAGFSPTTANATFRIMNSFPNAAIYRFYPDEVSVDGKMRTLMIQSDGESCSRFALQQLFALQHSPDIHQKMHDIQGRLPTVELAPNTSTPYRHYGLSFNNSPPEIAGIFRSTQSLSALNALDKTVKESIINSKGETLEQYKERFTRANPNANDRLQNMAIMDFKEKYANKTISYLNKTKKEDLEHSLDLATRGGIDFINKGDSYRETYIQKQKEKANDSKIQQKTIRNNVWQQVNTLCREKLNALSPFSNDPEVKALIDNIRTIRVNFMGAKQEKKESLKSIYNQQLIEMNLATSNVINFLKAKDEHNYSNVINKINSLSSDLNATINPIERSNMLSSNFSMYKEKLISLREKSKTESEINENNTNLVL</sequence>
<protein>
    <submittedName>
        <fullName evidence="2">Dot/Icm T4SS effector</fullName>
    </submittedName>
</protein>
<organism evidence="2 4">
    <name type="scientific">Legionella gratiana</name>
    <dbReference type="NCBI Taxonomy" id="45066"/>
    <lineage>
        <taxon>Bacteria</taxon>
        <taxon>Pseudomonadati</taxon>
        <taxon>Pseudomonadota</taxon>
        <taxon>Gammaproteobacteria</taxon>
        <taxon>Legionellales</taxon>
        <taxon>Legionellaceae</taxon>
        <taxon>Legionella</taxon>
    </lineage>
</organism>
<gene>
    <name evidence="1" type="ORF">Lgra_0288</name>
    <name evidence="2" type="ORF">NCTC12388_01765</name>
</gene>
<dbReference type="AlphaFoldDB" id="A0A378JDL1"/>
<evidence type="ECO:0000313" key="3">
    <source>
        <dbReference type="Proteomes" id="UP000054691"/>
    </source>
</evidence>
<reference evidence="2 4" key="2">
    <citation type="submission" date="2018-06" db="EMBL/GenBank/DDBJ databases">
        <authorList>
            <consortium name="Pathogen Informatics"/>
            <person name="Doyle S."/>
        </authorList>
    </citation>
    <scope>NUCLEOTIDE SEQUENCE [LARGE SCALE GENOMIC DNA]</scope>
    <source>
        <strain evidence="2 4">NCTC12388</strain>
    </source>
</reference>
<dbReference type="GO" id="GO:0016746">
    <property type="term" value="F:acyltransferase activity"/>
    <property type="evidence" value="ECO:0007669"/>
    <property type="project" value="UniProtKB-KW"/>
</dbReference>
<accession>A0A378JDL1</accession>
<keyword evidence="3" id="KW-1185">Reference proteome</keyword>
<evidence type="ECO:0000313" key="1">
    <source>
        <dbReference type="EMBL" id="KTD15622.1"/>
    </source>
</evidence>
<dbReference type="EMBL" id="LNYE01000003">
    <property type="protein sequence ID" value="KTD15622.1"/>
    <property type="molecule type" value="Genomic_DNA"/>
</dbReference>
<proteinExistence type="predicted"/>
<dbReference type="Proteomes" id="UP000054691">
    <property type="component" value="Unassembled WGS sequence"/>
</dbReference>
<dbReference type="OrthoDB" id="5634220at2"/>
<dbReference type="RefSeq" id="WP_058497512.1">
    <property type="nucleotide sequence ID" value="NZ_CAAAHW010000009.1"/>
</dbReference>
<name>A0A378JDL1_9GAMM</name>
<evidence type="ECO:0000313" key="4">
    <source>
        <dbReference type="Proteomes" id="UP000254476"/>
    </source>
</evidence>